<dbReference type="OrthoDB" id="7877055at2"/>
<gene>
    <name evidence="2" type="ORF">SAMN06297468_2968</name>
</gene>
<dbReference type="AlphaFoldDB" id="A0A1Y6FND0"/>
<keyword evidence="1" id="KW-0812">Transmembrane</keyword>
<keyword evidence="1" id="KW-1133">Transmembrane helix</keyword>
<keyword evidence="1" id="KW-0472">Membrane</keyword>
<organism evidence="2 3">
    <name type="scientific">Altererythrobacter xiamenensis</name>
    <dbReference type="NCBI Taxonomy" id="1316679"/>
    <lineage>
        <taxon>Bacteria</taxon>
        <taxon>Pseudomonadati</taxon>
        <taxon>Pseudomonadota</taxon>
        <taxon>Alphaproteobacteria</taxon>
        <taxon>Sphingomonadales</taxon>
        <taxon>Erythrobacteraceae</taxon>
        <taxon>Altererythrobacter</taxon>
    </lineage>
</organism>
<proteinExistence type="predicted"/>
<accession>A0A1Y6FND0</accession>
<dbReference type="RefSeq" id="WP_086438861.1">
    <property type="nucleotide sequence ID" value="NZ_FXWG01000004.1"/>
</dbReference>
<evidence type="ECO:0000313" key="2">
    <source>
        <dbReference type="EMBL" id="SMQ75816.1"/>
    </source>
</evidence>
<evidence type="ECO:0000256" key="1">
    <source>
        <dbReference type="SAM" id="Phobius"/>
    </source>
</evidence>
<reference evidence="3" key="1">
    <citation type="submission" date="2017-04" db="EMBL/GenBank/DDBJ databases">
        <authorList>
            <person name="Varghese N."/>
            <person name="Submissions S."/>
        </authorList>
    </citation>
    <scope>NUCLEOTIDE SEQUENCE [LARGE SCALE GENOMIC DNA]</scope>
</reference>
<feature type="transmembrane region" description="Helical" evidence="1">
    <location>
        <begin position="70"/>
        <end position="96"/>
    </location>
</feature>
<keyword evidence="3" id="KW-1185">Reference proteome</keyword>
<sequence length="130" mass="13563">MSRIAKAGLAYWAAIFALGFALGTVRTLWGAEALGEARFILIEVPVMLLASFAAAHWLTRRFDIASTGAALGMGALAFALLMAAEVALSAALGLSVSLWISGLLAPPGLYGFLGQIAFGLMPVLARPRDE</sequence>
<feature type="transmembrane region" description="Helical" evidence="1">
    <location>
        <begin position="39"/>
        <end position="58"/>
    </location>
</feature>
<protein>
    <submittedName>
        <fullName evidence="2">Uncharacterized protein</fullName>
    </submittedName>
</protein>
<dbReference type="EMBL" id="FXWG01000004">
    <property type="protein sequence ID" value="SMQ75816.1"/>
    <property type="molecule type" value="Genomic_DNA"/>
</dbReference>
<name>A0A1Y6FND0_9SPHN</name>
<dbReference type="Proteomes" id="UP000194420">
    <property type="component" value="Unassembled WGS sequence"/>
</dbReference>
<evidence type="ECO:0000313" key="3">
    <source>
        <dbReference type="Proteomes" id="UP000194420"/>
    </source>
</evidence>
<feature type="transmembrane region" description="Helical" evidence="1">
    <location>
        <begin position="108"/>
        <end position="125"/>
    </location>
</feature>